<keyword evidence="2" id="KW-0521">NADP</keyword>
<organism evidence="5 6">
    <name type="scientific">Phaeosphaeria nodorum (strain SN15 / ATCC MYA-4574 / FGSC 10173)</name>
    <name type="common">Glume blotch fungus</name>
    <name type="synonym">Parastagonospora nodorum</name>
    <dbReference type="NCBI Taxonomy" id="321614"/>
    <lineage>
        <taxon>Eukaryota</taxon>
        <taxon>Fungi</taxon>
        <taxon>Dikarya</taxon>
        <taxon>Ascomycota</taxon>
        <taxon>Pezizomycotina</taxon>
        <taxon>Dothideomycetes</taxon>
        <taxon>Pleosporomycetidae</taxon>
        <taxon>Pleosporales</taxon>
        <taxon>Pleosporineae</taxon>
        <taxon>Phaeosphaeriaceae</taxon>
        <taxon>Parastagonospora</taxon>
    </lineage>
</organism>
<dbReference type="PRINTS" id="PR00081">
    <property type="entry name" value="GDHRDH"/>
</dbReference>
<dbReference type="SUPFAM" id="SSF51735">
    <property type="entry name" value="NAD(P)-binding Rossmann-fold domains"/>
    <property type="match status" value="1"/>
</dbReference>
<reference evidence="6" key="1">
    <citation type="journal article" date="2021" name="BMC Genomics">
        <title>Chromosome-level genome assembly and manually-curated proteome of model necrotroph Parastagonospora nodorum Sn15 reveals a genome-wide trove of candidate effector homologs, and redundancy of virulence-related functions within an accessory chromosome.</title>
        <authorList>
            <person name="Bertazzoni S."/>
            <person name="Jones D.A.B."/>
            <person name="Phan H.T."/>
            <person name="Tan K.-C."/>
            <person name="Hane J.K."/>
        </authorList>
    </citation>
    <scope>NUCLEOTIDE SEQUENCE [LARGE SCALE GENOMIC DNA]</scope>
    <source>
        <strain evidence="6">SN15 / ATCC MYA-4574 / FGSC 10173)</strain>
    </source>
</reference>
<dbReference type="VEuPathDB" id="FungiDB:JI435_072630"/>
<evidence type="ECO:0000256" key="1">
    <source>
        <dbReference type="ARBA" id="ARBA00006484"/>
    </source>
</evidence>
<dbReference type="PANTHER" id="PTHR42760">
    <property type="entry name" value="SHORT-CHAIN DEHYDROGENASES/REDUCTASES FAMILY MEMBER"/>
    <property type="match status" value="1"/>
</dbReference>
<evidence type="ECO:0000313" key="6">
    <source>
        <dbReference type="Proteomes" id="UP000663193"/>
    </source>
</evidence>
<evidence type="ECO:0000313" key="5">
    <source>
        <dbReference type="EMBL" id="QRD00402.1"/>
    </source>
</evidence>
<evidence type="ECO:0000256" key="3">
    <source>
        <dbReference type="ARBA" id="ARBA00023002"/>
    </source>
</evidence>
<dbReference type="OrthoDB" id="1669814at2759"/>
<dbReference type="InterPro" id="IPR036291">
    <property type="entry name" value="NAD(P)-bd_dom_sf"/>
</dbReference>
<dbReference type="Pfam" id="PF00106">
    <property type="entry name" value="adh_short"/>
    <property type="match status" value="1"/>
</dbReference>
<dbReference type="GO" id="GO:0016491">
    <property type="term" value="F:oxidoreductase activity"/>
    <property type="evidence" value="ECO:0007669"/>
    <property type="project" value="UniProtKB-KW"/>
</dbReference>
<dbReference type="Proteomes" id="UP000663193">
    <property type="component" value="Chromosome 10"/>
</dbReference>
<dbReference type="Gene3D" id="3.40.50.720">
    <property type="entry name" value="NAD(P)-binding Rossmann-like Domain"/>
    <property type="match status" value="1"/>
</dbReference>
<keyword evidence="3" id="KW-0560">Oxidoreductase</keyword>
<sequence length="268" mass="28236">MATTRPRHVLITGGSRGIGLAIAQLFAKNVYRCTLISRSETALQAALSTLEPLPQSVNPPDQEHATHAYIAGDISAVWTTQLPSLLPKSASTSKIDVLVNCAGMSQALLFKTMDPEAIDQIVSTNLTAMMVGTKVLLRGGYFRKMEKGKDGAASEEDGVSSIINVSSLLGLKGGYGAVAYAASKAGVLGFTRALATEYASHKVRVNAIVPGYITTEMTKNLDEDALKVRIPLGRFGKPEEVAKAALFLAENGYAHNCVLGLDGGLSAV</sequence>
<dbReference type="PRINTS" id="PR00080">
    <property type="entry name" value="SDRFAMILY"/>
</dbReference>
<dbReference type="OMA" id="TCMITGG"/>
<dbReference type="PANTHER" id="PTHR42760:SF133">
    <property type="entry name" value="3-OXOACYL-[ACYL-CARRIER-PROTEIN] REDUCTASE"/>
    <property type="match status" value="1"/>
</dbReference>
<proteinExistence type="inferred from homology"/>
<name>A0A7U2F8B5_PHANO</name>
<dbReference type="InterPro" id="IPR020904">
    <property type="entry name" value="Sc_DH/Rdtase_CS"/>
</dbReference>
<gene>
    <name evidence="5" type="ORF">JI435_072630</name>
</gene>
<dbReference type="InterPro" id="IPR002347">
    <property type="entry name" value="SDR_fam"/>
</dbReference>
<dbReference type="PROSITE" id="PS00061">
    <property type="entry name" value="ADH_SHORT"/>
    <property type="match status" value="1"/>
</dbReference>
<accession>A0A7U2F8B5</accession>
<keyword evidence="6" id="KW-1185">Reference proteome</keyword>
<dbReference type="AlphaFoldDB" id="A0A7U2F8B5"/>
<protein>
    <recommendedName>
        <fullName evidence="7">NAD(P)-binding protein</fullName>
    </recommendedName>
</protein>
<evidence type="ECO:0000256" key="4">
    <source>
        <dbReference type="RuleBase" id="RU000363"/>
    </source>
</evidence>
<dbReference type="EMBL" id="CP069032">
    <property type="protein sequence ID" value="QRD00402.1"/>
    <property type="molecule type" value="Genomic_DNA"/>
</dbReference>
<comment type="similarity">
    <text evidence="1 4">Belongs to the short-chain dehydrogenases/reductases (SDR) family.</text>
</comment>
<evidence type="ECO:0000256" key="2">
    <source>
        <dbReference type="ARBA" id="ARBA00022857"/>
    </source>
</evidence>
<evidence type="ECO:0008006" key="7">
    <source>
        <dbReference type="Google" id="ProtNLM"/>
    </source>
</evidence>